<name>A0A397PHB2_9HYPH</name>
<evidence type="ECO:0000313" key="7">
    <source>
        <dbReference type="Proteomes" id="UP000266273"/>
    </source>
</evidence>
<keyword evidence="7" id="KW-1185">Reference proteome</keyword>
<dbReference type="Gene3D" id="3.90.1590.10">
    <property type="entry name" value="glutathione-dependent formaldehyde- activating enzyme (gfa)"/>
    <property type="match status" value="1"/>
</dbReference>
<dbReference type="RefSeq" id="WP_119062444.1">
    <property type="nucleotide sequence ID" value="NZ_QXDF01000004.1"/>
</dbReference>
<evidence type="ECO:0000259" key="5">
    <source>
        <dbReference type="PROSITE" id="PS51891"/>
    </source>
</evidence>
<protein>
    <recommendedName>
        <fullName evidence="5">CENP-V/GFA domain-containing protein</fullName>
    </recommendedName>
</protein>
<proteinExistence type="inferred from homology"/>
<dbReference type="EMBL" id="QXDF01000004">
    <property type="protein sequence ID" value="RIA47269.1"/>
    <property type="molecule type" value="Genomic_DNA"/>
</dbReference>
<feature type="domain" description="CENP-V/GFA" evidence="5">
    <location>
        <begin position="5"/>
        <end position="119"/>
    </location>
</feature>
<dbReference type="InterPro" id="IPR011057">
    <property type="entry name" value="Mss4-like_sf"/>
</dbReference>
<keyword evidence="3" id="KW-0862">Zinc</keyword>
<dbReference type="SUPFAM" id="SSF51316">
    <property type="entry name" value="Mss4-like"/>
    <property type="match status" value="1"/>
</dbReference>
<evidence type="ECO:0000256" key="3">
    <source>
        <dbReference type="ARBA" id="ARBA00022833"/>
    </source>
</evidence>
<organism evidence="6 7">
    <name type="scientific">Dichotomicrobium thermohalophilum</name>
    <dbReference type="NCBI Taxonomy" id="933063"/>
    <lineage>
        <taxon>Bacteria</taxon>
        <taxon>Pseudomonadati</taxon>
        <taxon>Pseudomonadota</taxon>
        <taxon>Alphaproteobacteria</taxon>
        <taxon>Hyphomicrobiales</taxon>
        <taxon>Hyphomicrobiaceae</taxon>
        <taxon>Dichotomicrobium</taxon>
    </lineage>
</organism>
<evidence type="ECO:0000313" key="6">
    <source>
        <dbReference type="EMBL" id="RIA47269.1"/>
    </source>
</evidence>
<keyword evidence="4" id="KW-0456">Lyase</keyword>
<evidence type="ECO:0000256" key="4">
    <source>
        <dbReference type="ARBA" id="ARBA00023239"/>
    </source>
</evidence>
<evidence type="ECO:0000256" key="1">
    <source>
        <dbReference type="ARBA" id="ARBA00005495"/>
    </source>
</evidence>
<dbReference type="PANTHER" id="PTHR33337:SF40">
    <property type="entry name" value="CENP-V_GFA DOMAIN-CONTAINING PROTEIN-RELATED"/>
    <property type="match status" value="1"/>
</dbReference>
<accession>A0A397PHB2</accession>
<dbReference type="AlphaFoldDB" id="A0A397PHB2"/>
<dbReference type="Pfam" id="PF04828">
    <property type="entry name" value="GFA"/>
    <property type="match status" value="1"/>
</dbReference>
<dbReference type="InterPro" id="IPR006913">
    <property type="entry name" value="CENP-V/GFA"/>
</dbReference>
<dbReference type="PROSITE" id="PS51891">
    <property type="entry name" value="CENP_V_GFA"/>
    <property type="match status" value="1"/>
</dbReference>
<evidence type="ECO:0000256" key="2">
    <source>
        <dbReference type="ARBA" id="ARBA00022723"/>
    </source>
</evidence>
<dbReference type="GO" id="GO:0016846">
    <property type="term" value="F:carbon-sulfur lyase activity"/>
    <property type="evidence" value="ECO:0007669"/>
    <property type="project" value="InterPro"/>
</dbReference>
<reference evidence="6 7" key="1">
    <citation type="submission" date="2018-08" db="EMBL/GenBank/DDBJ databases">
        <title>Genomic Encyclopedia of Archaeal and Bacterial Type Strains, Phase II (KMG-II): from individual species to whole genera.</title>
        <authorList>
            <person name="Goeker M."/>
        </authorList>
    </citation>
    <scope>NUCLEOTIDE SEQUENCE [LARGE SCALE GENOMIC DNA]</scope>
    <source>
        <strain evidence="6 7">DSM 5002</strain>
    </source>
</reference>
<comment type="caution">
    <text evidence="6">The sequence shown here is derived from an EMBL/GenBank/DDBJ whole genome shotgun (WGS) entry which is preliminary data.</text>
</comment>
<dbReference type="PANTHER" id="PTHR33337">
    <property type="entry name" value="GFA DOMAIN-CONTAINING PROTEIN"/>
    <property type="match status" value="1"/>
</dbReference>
<dbReference type="GO" id="GO:0046872">
    <property type="term" value="F:metal ion binding"/>
    <property type="evidence" value="ECO:0007669"/>
    <property type="project" value="UniProtKB-KW"/>
</dbReference>
<dbReference type="Proteomes" id="UP000266273">
    <property type="component" value="Unassembled WGS sequence"/>
</dbReference>
<sequence>MSEQREGGCLCGSVRFRTAGPCRPVMVCHCRQCARWSGYLIAATAVPAESFEILDGADRLRWYRSSGTAERAFCTICGSSLFWRPKDNNYVAIMAGVFDQPSGLKLDCHVFVGNCADYEVIADALPQHEGYPVTYPEWS</sequence>
<gene>
    <name evidence="6" type="ORF">BXY53_2651</name>
</gene>
<comment type="similarity">
    <text evidence="1">Belongs to the Gfa family.</text>
</comment>
<dbReference type="OrthoDB" id="9807246at2"/>
<keyword evidence="2" id="KW-0479">Metal-binding</keyword>